<dbReference type="EMBL" id="JAWSTH010000030">
    <property type="protein sequence ID" value="MDW5595306.1"/>
    <property type="molecule type" value="Genomic_DNA"/>
</dbReference>
<proteinExistence type="predicted"/>
<evidence type="ECO:0000256" key="1">
    <source>
        <dbReference type="SAM" id="Phobius"/>
    </source>
</evidence>
<feature type="transmembrane region" description="Helical" evidence="1">
    <location>
        <begin position="224"/>
        <end position="242"/>
    </location>
</feature>
<organism evidence="2 3">
    <name type="scientific">Conexibacter stalactiti</name>
    <dbReference type="NCBI Taxonomy" id="1940611"/>
    <lineage>
        <taxon>Bacteria</taxon>
        <taxon>Bacillati</taxon>
        <taxon>Actinomycetota</taxon>
        <taxon>Thermoleophilia</taxon>
        <taxon>Solirubrobacterales</taxon>
        <taxon>Conexibacteraceae</taxon>
        <taxon>Conexibacter</taxon>
    </lineage>
</organism>
<feature type="transmembrane region" description="Helical" evidence="1">
    <location>
        <begin position="184"/>
        <end position="204"/>
    </location>
</feature>
<feature type="transmembrane region" description="Helical" evidence="1">
    <location>
        <begin position="39"/>
        <end position="59"/>
    </location>
</feature>
<protein>
    <submittedName>
        <fullName evidence="2">Uncharacterized protein</fullName>
    </submittedName>
</protein>
<keyword evidence="1" id="KW-1133">Transmembrane helix</keyword>
<keyword evidence="3" id="KW-1185">Reference proteome</keyword>
<evidence type="ECO:0000313" key="2">
    <source>
        <dbReference type="EMBL" id="MDW5595306.1"/>
    </source>
</evidence>
<keyword evidence="1" id="KW-0472">Membrane</keyword>
<keyword evidence="1" id="KW-0812">Transmembrane</keyword>
<dbReference type="RefSeq" id="WP_318597644.1">
    <property type="nucleotide sequence ID" value="NZ_JAWSTH010000030.1"/>
</dbReference>
<sequence>MQLNARVEDAIPVAAGDAIPAVGARGEALIPLPSPRTTLVAIVAIALLFFGASVAYIATDGDSDLLARLDTGGEANLPTWFASALWASAALLAFSMGEAARRLGDALDRRWTLLGALFALLSIDEAAQLHEETVGPLMDSVESVTGLDGAAAKLIAVAVIGAVLAALAIWLWPWLRSLSSRLRLRLLLAGAIFVSGSLGLEVISRLADSSTAEYLSPLEELCEMVGVGLLVATLLPAARGVLARTGPDGV</sequence>
<evidence type="ECO:0000313" key="3">
    <source>
        <dbReference type="Proteomes" id="UP001284601"/>
    </source>
</evidence>
<reference evidence="3" key="1">
    <citation type="submission" date="2023-07" db="EMBL/GenBank/DDBJ databases">
        <title>Conexibacter stalactiti sp. nov., isolated from stalactites in a lava cave and emended description of the genus Conexibacter.</title>
        <authorList>
            <person name="Lee S.D."/>
        </authorList>
    </citation>
    <scope>NUCLEOTIDE SEQUENCE [LARGE SCALE GENOMIC DNA]</scope>
    <source>
        <strain evidence="3">KCTC 39840</strain>
    </source>
</reference>
<gene>
    <name evidence="2" type="ORF">R7226_13240</name>
</gene>
<feature type="transmembrane region" description="Helical" evidence="1">
    <location>
        <begin position="150"/>
        <end position="172"/>
    </location>
</feature>
<accession>A0ABU4HPU2</accession>
<name>A0ABU4HPU2_9ACTN</name>
<dbReference type="Proteomes" id="UP001284601">
    <property type="component" value="Unassembled WGS sequence"/>
</dbReference>
<comment type="caution">
    <text evidence="2">The sequence shown here is derived from an EMBL/GenBank/DDBJ whole genome shotgun (WGS) entry which is preliminary data.</text>
</comment>
<feature type="transmembrane region" description="Helical" evidence="1">
    <location>
        <begin position="111"/>
        <end position="130"/>
    </location>
</feature>
<feature type="transmembrane region" description="Helical" evidence="1">
    <location>
        <begin position="79"/>
        <end position="99"/>
    </location>
</feature>